<gene>
    <name evidence="5" type="ORF">SAMN06295998_13114</name>
</gene>
<evidence type="ECO:0000313" key="6">
    <source>
        <dbReference type="Proteomes" id="UP000192330"/>
    </source>
</evidence>
<name>A0A1W2EK48_9RHOB</name>
<dbReference type="Gene3D" id="1.20.120.530">
    <property type="entry name" value="GntR ligand-binding domain-like"/>
    <property type="match status" value="1"/>
</dbReference>
<dbReference type="PANTHER" id="PTHR43537:SF49">
    <property type="entry name" value="TRANSCRIPTIONAL REGULATORY PROTEIN"/>
    <property type="match status" value="1"/>
</dbReference>
<dbReference type="GO" id="GO:0003700">
    <property type="term" value="F:DNA-binding transcription factor activity"/>
    <property type="evidence" value="ECO:0007669"/>
    <property type="project" value="InterPro"/>
</dbReference>
<dbReference type="Proteomes" id="UP000192330">
    <property type="component" value="Unassembled WGS sequence"/>
</dbReference>
<dbReference type="GO" id="GO:0003677">
    <property type="term" value="F:DNA binding"/>
    <property type="evidence" value="ECO:0007669"/>
    <property type="project" value="UniProtKB-KW"/>
</dbReference>
<accession>A0A1W2EK48</accession>
<dbReference type="CDD" id="cd07377">
    <property type="entry name" value="WHTH_GntR"/>
    <property type="match status" value="1"/>
</dbReference>
<dbReference type="STRING" id="1387277.SAMN06295998_13114"/>
<dbReference type="AlphaFoldDB" id="A0A1W2EK48"/>
<keyword evidence="3" id="KW-0804">Transcription</keyword>
<evidence type="ECO:0000259" key="4">
    <source>
        <dbReference type="PROSITE" id="PS50949"/>
    </source>
</evidence>
<keyword evidence="1" id="KW-0805">Transcription regulation</keyword>
<dbReference type="EMBL" id="FWYD01000031">
    <property type="protein sequence ID" value="SMD09985.1"/>
    <property type="molecule type" value="Genomic_DNA"/>
</dbReference>
<dbReference type="PROSITE" id="PS50949">
    <property type="entry name" value="HTH_GNTR"/>
    <property type="match status" value="1"/>
</dbReference>
<evidence type="ECO:0000256" key="2">
    <source>
        <dbReference type="ARBA" id="ARBA00023125"/>
    </source>
</evidence>
<dbReference type="Pfam" id="PF00392">
    <property type="entry name" value="GntR"/>
    <property type="match status" value="1"/>
</dbReference>
<dbReference type="Pfam" id="PF07729">
    <property type="entry name" value="FCD"/>
    <property type="match status" value="1"/>
</dbReference>
<dbReference type="SUPFAM" id="SSF46785">
    <property type="entry name" value="Winged helix' DNA-binding domain"/>
    <property type="match status" value="1"/>
</dbReference>
<dbReference type="PANTHER" id="PTHR43537">
    <property type="entry name" value="TRANSCRIPTIONAL REGULATOR, GNTR FAMILY"/>
    <property type="match status" value="1"/>
</dbReference>
<proteinExistence type="predicted"/>
<dbReference type="InterPro" id="IPR008920">
    <property type="entry name" value="TF_FadR/GntR_C"/>
</dbReference>
<dbReference type="InterPro" id="IPR036390">
    <property type="entry name" value="WH_DNA-bd_sf"/>
</dbReference>
<protein>
    <submittedName>
        <fullName evidence="5">Transcriptional regulator, GntR family</fullName>
    </submittedName>
</protein>
<reference evidence="5 6" key="1">
    <citation type="submission" date="2017-04" db="EMBL/GenBank/DDBJ databases">
        <authorList>
            <person name="Afonso C.L."/>
            <person name="Miller P.J."/>
            <person name="Scott M.A."/>
            <person name="Spackman E."/>
            <person name="Goraichik I."/>
            <person name="Dimitrov K.M."/>
            <person name="Suarez D.L."/>
            <person name="Swayne D.E."/>
        </authorList>
    </citation>
    <scope>NUCLEOTIDE SEQUENCE [LARGE SCALE GENOMIC DNA]</scope>
    <source>
        <strain evidence="5 6">CGMCC 1.12644</strain>
    </source>
</reference>
<dbReference type="SMART" id="SM00895">
    <property type="entry name" value="FCD"/>
    <property type="match status" value="1"/>
</dbReference>
<dbReference type="InterPro" id="IPR036388">
    <property type="entry name" value="WH-like_DNA-bd_sf"/>
</dbReference>
<sequence>MSTIMTESRTLVSERLAAELRDDILCGALVPGSRLGEMALAERFAVSRGPVRAALGLLSEAGIVQIVPNSGARVRIIGRSDARALYQVRTALEAEAATLAASNAGRHAAPRFRQLLDQHGAQIAAHPEGAYLQASSDRDFHVVIAELSGNPLILRYLTRELYPQLSLLRVKHRNVTGRGAVALKEHERIAAAIIDGDGEIAGLLMRRHIRNSWTALEMQLSQTEQEDETRT</sequence>
<dbReference type="InterPro" id="IPR000524">
    <property type="entry name" value="Tscrpt_reg_HTH_GntR"/>
</dbReference>
<organism evidence="5 6">
    <name type="scientific">Primorskyibacter flagellatus</name>
    <dbReference type="NCBI Taxonomy" id="1387277"/>
    <lineage>
        <taxon>Bacteria</taxon>
        <taxon>Pseudomonadati</taxon>
        <taxon>Pseudomonadota</taxon>
        <taxon>Alphaproteobacteria</taxon>
        <taxon>Rhodobacterales</taxon>
        <taxon>Roseobacteraceae</taxon>
        <taxon>Primorskyibacter</taxon>
    </lineage>
</organism>
<dbReference type="SMART" id="SM00345">
    <property type="entry name" value="HTH_GNTR"/>
    <property type="match status" value="1"/>
</dbReference>
<keyword evidence="2" id="KW-0238">DNA-binding</keyword>
<dbReference type="Gene3D" id="1.10.10.10">
    <property type="entry name" value="Winged helix-like DNA-binding domain superfamily/Winged helix DNA-binding domain"/>
    <property type="match status" value="1"/>
</dbReference>
<evidence type="ECO:0000256" key="3">
    <source>
        <dbReference type="ARBA" id="ARBA00023163"/>
    </source>
</evidence>
<evidence type="ECO:0000256" key="1">
    <source>
        <dbReference type="ARBA" id="ARBA00023015"/>
    </source>
</evidence>
<dbReference type="InterPro" id="IPR011711">
    <property type="entry name" value="GntR_C"/>
</dbReference>
<evidence type="ECO:0000313" key="5">
    <source>
        <dbReference type="EMBL" id="SMD09985.1"/>
    </source>
</evidence>
<feature type="domain" description="HTH gntR-type" evidence="4">
    <location>
        <begin position="10"/>
        <end position="77"/>
    </location>
</feature>
<dbReference type="SUPFAM" id="SSF48008">
    <property type="entry name" value="GntR ligand-binding domain-like"/>
    <property type="match status" value="1"/>
</dbReference>
<keyword evidence="6" id="KW-1185">Reference proteome</keyword>